<organism evidence="1 2">
    <name type="scientific">Gigaspora margarita</name>
    <dbReference type="NCBI Taxonomy" id="4874"/>
    <lineage>
        <taxon>Eukaryota</taxon>
        <taxon>Fungi</taxon>
        <taxon>Fungi incertae sedis</taxon>
        <taxon>Mucoromycota</taxon>
        <taxon>Glomeromycotina</taxon>
        <taxon>Glomeromycetes</taxon>
        <taxon>Diversisporales</taxon>
        <taxon>Gigasporaceae</taxon>
        <taxon>Gigaspora</taxon>
    </lineage>
</organism>
<protein>
    <submittedName>
        <fullName evidence="1">33690_t:CDS:1</fullName>
    </submittedName>
</protein>
<accession>A0ABN7WS80</accession>
<proteinExistence type="predicted"/>
<sequence>MGRDEKIWGEDAKEYNPKRFLNSEDDLRPNKFKFELVPDQKSPEFKNGITLPMKDSLMIKVSYRTKN</sequence>
<dbReference type="InterPro" id="IPR036396">
    <property type="entry name" value="Cyt_P450_sf"/>
</dbReference>
<dbReference type="Proteomes" id="UP000789901">
    <property type="component" value="Unassembled WGS sequence"/>
</dbReference>
<name>A0ABN7WS80_GIGMA</name>
<gene>
    <name evidence="1" type="ORF">GMARGA_LOCUS34499</name>
</gene>
<comment type="caution">
    <text evidence="1">The sequence shown here is derived from an EMBL/GenBank/DDBJ whole genome shotgun (WGS) entry which is preliminary data.</text>
</comment>
<dbReference type="EMBL" id="CAJVQB010060670">
    <property type="protein sequence ID" value="CAG8839552.1"/>
    <property type="molecule type" value="Genomic_DNA"/>
</dbReference>
<dbReference type="Gene3D" id="1.10.630.10">
    <property type="entry name" value="Cytochrome P450"/>
    <property type="match status" value="1"/>
</dbReference>
<evidence type="ECO:0000313" key="2">
    <source>
        <dbReference type="Proteomes" id="UP000789901"/>
    </source>
</evidence>
<reference evidence="1 2" key="1">
    <citation type="submission" date="2021-06" db="EMBL/GenBank/DDBJ databases">
        <authorList>
            <person name="Kallberg Y."/>
            <person name="Tangrot J."/>
            <person name="Rosling A."/>
        </authorList>
    </citation>
    <scope>NUCLEOTIDE SEQUENCE [LARGE SCALE GENOMIC DNA]</scope>
    <source>
        <strain evidence="1 2">120-4 pot B 10/14</strain>
    </source>
</reference>
<evidence type="ECO:0000313" key="1">
    <source>
        <dbReference type="EMBL" id="CAG8839552.1"/>
    </source>
</evidence>
<keyword evidence="2" id="KW-1185">Reference proteome</keyword>
<dbReference type="SUPFAM" id="SSF48264">
    <property type="entry name" value="Cytochrome P450"/>
    <property type="match status" value="1"/>
</dbReference>